<sequence length="361" mass="40679">MSRTLRVSRRSGLVGRATRGFVAIDLGDPYGPFVYLKDTWRVNHEGIRKEGSILGHLNEQGVENIPTRLCHGDVSPPEPEFQATISHEVWKEENPKVLACPLKAHRHYRLVVKEVCLPMSDFVNGFELIYLITRCISAHRSAFLKGILHRDISAGNVLIYPREYINEDGKLQILRDGLLTDWELAKDVEAKPVAKGPSQTDCTGTWQFLSAHALAHPGKQIGVEHEMESFFHVLLYYAVRFLPTNCPDITPFVYDYFDGFTRHEDRYAAGMVKLFAMEVGSLRVGAVFELAFLQSRPEQGKSMPLLHPINALIYNLLNIFTAQYALYHAESSTSDTSESNASVGASTVLPVLHNCNRWPRL</sequence>
<dbReference type="Proteomes" id="UP001144978">
    <property type="component" value="Unassembled WGS sequence"/>
</dbReference>
<name>A0ACC1MJ19_9APHY</name>
<evidence type="ECO:0000313" key="1">
    <source>
        <dbReference type="EMBL" id="KAJ2966718.1"/>
    </source>
</evidence>
<organism evidence="1 2">
    <name type="scientific">Trametes sanguinea</name>
    <dbReference type="NCBI Taxonomy" id="158606"/>
    <lineage>
        <taxon>Eukaryota</taxon>
        <taxon>Fungi</taxon>
        <taxon>Dikarya</taxon>
        <taxon>Basidiomycota</taxon>
        <taxon>Agaricomycotina</taxon>
        <taxon>Agaricomycetes</taxon>
        <taxon>Polyporales</taxon>
        <taxon>Polyporaceae</taxon>
        <taxon>Trametes</taxon>
    </lineage>
</organism>
<gene>
    <name evidence="1" type="ORF">NUW54_g13727</name>
</gene>
<protein>
    <submittedName>
        <fullName evidence="1">Uncharacterized protein</fullName>
    </submittedName>
</protein>
<accession>A0ACC1MJ19</accession>
<comment type="caution">
    <text evidence="1">The sequence shown here is derived from an EMBL/GenBank/DDBJ whole genome shotgun (WGS) entry which is preliminary data.</text>
</comment>
<dbReference type="EMBL" id="JANSHE010006560">
    <property type="protein sequence ID" value="KAJ2966718.1"/>
    <property type="molecule type" value="Genomic_DNA"/>
</dbReference>
<proteinExistence type="predicted"/>
<keyword evidence="2" id="KW-1185">Reference proteome</keyword>
<reference evidence="1" key="1">
    <citation type="submission" date="2022-08" db="EMBL/GenBank/DDBJ databases">
        <title>Genome Sequence of Pycnoporus sanguineus.</title>
        <authorList>
            <person name="Buettner E."/>
        </authorList>
    </citation>
    <scope>NUCLEOTIDE SEQUENCE</scope>
    <source>
        <strain evidence="1">CG-C14</strain>
    </source>
</reference>
<evidence type="ECO:0000313" key="2">
    <source>
        <dbReference type="Proteomes" id="UP001144978"/>
    </source>
</evidence>